<reference evidence="2 3" key="1">
    <citation type="submission" date="2016-10" db="EMBL/GenBank/DDBJ databases">
        <authorList>
            <person name="Varghese N."/>
            <person name="Submissions S."/>
        </authorList>
    </citation>
    <scope>NUCLEOTIDE SEQUENCE [LARGE SCALE GENOMIC DNA]</scope>
    <source>
        <strain evidence="2 3">DSM 26672</strain>
    </source>
</reference>
<name>A0ABY0P2F3_9HYPH</name>
<proteinExistence type="predicted"/>
<dbReference type="EMBL" id="FNBZ01000005">
    <property type="protein sequence ID" value="SDG72834.1"/>
    <property type="molecule type" value="Genomic_DNA"/>
</dbReference>
<keyword evidence="1" id="KW-0472">Membrane</keyword>
<dbReference type="InterPro" id="IPR050445">
    <property type="entry name" value="Bact_polysacc_biosynth/exp"/>
</dbReference>
<feature type="transmembrane region" description="Helical" evidence="1">
    <location>
        <begin position="405"/>
        <end position="426"/>
    </location>
</feature>
<accession>A0ABY0P2F3</accession>
<protein>
    <submittedName>
        <fullName evidence="2">Capsular polysaccharide transport system permease protein</fullName>
    </submittedName>
</protein>
<dbReference type="PANTHER" id="PTHR32309:SF13">
    <property type="entry name" value="FERRIC ENTEROBACTIN TRANSPORT PROTEIN FEPE"/>
    <property type="match status" value="1"/>
</dbReference>
<evidence type="ECO:0000313" key="2">
    <source>
        <dbReference type="EMBL" id="SDG72834.1"/>
    </source>
</evidence>
<keyword evidence="1" id="KW-1133">Transmembrane helix</keyword>
<keyword evidence="1" id="KW-0812">Transmembrane</keyword>
<sequence>MLKRFKLPQIQELIATRVSSARKQVAAHRSVQAPPPEYVVLRPLRSAAVQGGYDLYGGMLRRRRWTDIDGILGWVLLVVLPILCGVFYFGLIAADRYVSQSEFIVRNTESPGGGRLASMISAQAGAASSTSGGAGDSDSQVVVTFMKSQDGMSAIDESLNLRKVFSRGEADFWAVYPGPFRGDSEYRLKQYFSRMVNVDYDPMTGVVKLTTEAFRPEDARAISEHLLSRAEALVNRMDTRTRQDAIRAASDQVAAAHKEIVEAQANLTAFRLREKMMDPVAMSGVVIKTITELATQSVALKAQLSDLTKTAPASNQGAVLRSQIAAIDEQVAVQQRKLAGPDGSMTPALAEYQQLSLQREFADRIYTAALEQAETARLQASRQHVFIERISGPTLPDYAIEPRRLLLIALVVIIALSLFGIVRWVARDSRAHHGR</sequence>
<keyword evidence="3" id="KW-1185">Reference proteome</keyword>
<feature type="transmembrane region" description="Helical" evidence="1">
    <location>
        <begin position="71"/>
        <end position="91"/>
    </location>
</feature>
<evidence type="ECO:0000313" key="3">
    <source>
        <dbReference type="Proteomes" id="UP000199468"/>
    </source>
</evidence>
<organism evidence="2 3">
    <name type="scientific">Bosea robiniae</name>
    <dbReference type="NCBI Taxonomy" id="1036780"/>
    <lineage>
        <taxon>Bacteria</taxon>
        <taxon>Pseudomonadati</taxon>
        <taxon>Pseudomonadota</taxon>
        <taxon>Alphaproteobacteria</taxon>
        <taxon>Hyphomicrobiales</taxon>
        <taxon>Boseaceae</taxon>
        <taxon>Bosea</taxon>
    </lineage>
</organism>
<comment type="caution">
    <text evidence="2">The sequence shown here is derived from an EMBL/GenBank/DDBJ whole genome shotgun (WGS) entry which is preliminary data.</text>
</comment>
<evidence type="ECO:0000256" key="1">
    <source>
        <dbReference type="SAM" id="Phobius"/>
    </source>
</evidence>
<dbReference type="PANTHER" id="PTHR32309">
    <property type="entry name" value="TYROSINE-PROTEIN KINASE"/>
    <property type="match status" value="1"/>
</dbReference>
<gene>
    <name evidence="2" type="ORF">SAMN05421844_105101</name>
</gene>
<dbReference type="RefSeq" id="WP_091858034.1">
    <property type="nucleotide sequence ID" value="NZ_FNBZ01000005.1"/>
</dbReference>
<dbReference type="Proteomes" id="UP000199468">
    <property type="component" value="Unassembled WGS sequence"/>
</dbReference>